<proteinExistence type="predicted"/>
<reference evidence="2 3" key="1">
    <citation type="submission" date="2015-01" db="EMBL/GenBank/DDBJ databases">
        <title>Evolution of Trichinella species and genotypes.</title>
        <authorList>
            <person name="Korhonen P.K."/>
            <person name="Edoardo P."/>
            <person name="Giuseppe L.R."/>
            <person name="Gasser R.B."/>
        </authorList>
    </citation>
    <scope>NUCLEOTIDE SEQUENCE [LARGE SCALE GENOMIC DNA]</scope>
    <source>
        <strain evidence="2">ISS1029</strain>
    </source>
</reference>
<protein>
    <submittedName>
        <fullName evidence="2">Uncharacterized protein</fullName>
    </submittedName>
</protein>
<keyword evidence="1" id="KW-1133">Transmembrane helix</keyword>
<feature type="transmembrane region" description="Helical" evidence="1">
    <location>
        <begin position="36"/>
        <end position="55"/>
    </location>
</feature>
<dbReference type="EMBL" id="JYDP01000214">
    <property type="protein sequence ID" value="KRZ02851.1"/>
    <property type="molecule type" value="Genomic_DNA"/>
</dbReference>
<keyword evidence="1" id="KW-0472">Membrane</keyword>
<accession>A0A0V1GXT2</accession>
<dbReference type="AlphaFoldDB" id="A0A0V1GXT2"/>
<keyword evidence="1" id="KW-0812">Transmembrane</keyword>
<evidence type="ECO:0000313" key="2">
    <source>
        <dbReference type="EMBL" id="KRZ02851.1"/>
    </source>
</evidence>
<sequence length="138" mass="15839">MMDEVCDIRYAVVYKFNYVIISIFCFPCNVRKTEKILNLSTVLVNLIHVIGFWLLQCTVVLCIFVHAHLLQLIALIIPVYGVDLCNSMKLMNAMFSFFFGVVLNSTLKDINVLVVLLVNVKSVTYRISDLFGQIYEFT</sequence>
<organism evidence="2 3">
    <name type="scientific">Trichinella zimbabwensis</name>
    <dbReference type="NCBI Taxonomy" id="268475"/>
    <lineage>
        <taxon>Eukaryota</taxon>
        <taxon>Metazoa</taxon>
        <taxon>Ecdysozoa</taxon>
        <taxon>Nematoda</taxon>
        <taxon>Enoplea</taxon>
        <taxon>Dorylaimia</taxon>
        <taxon>Trichinellida</taxon>
        <taxon>Trichinellidae</taxon>
        <taxon>Trichinella</taxon>
    </lineage>
</organism>
<gene>
    <name evidence="2" type="ORF">T11_4406</name>
</gene>
<feature type="transmembrane region" description="Helical" evidence="1">
    <location>
        <begin position="60"/>
        <end position="81"/>
    </location>
</feature>
<feature type="transmembrane region" description="Helical" evidence="1">
    <location>
        <begin position="93"/>
        <end position="118"/>
    </location>
</feature>
<dbReference type="Proteomes" id="UP000055024">
    <property type="component" value="Unassembled WGS sequence"/>
</dbReference>
<keyword evidence="3" id="KW-1185">Reference proteome</keyword>
<feature type="transmembrane region" description="Helical" evidence="1">
    <location>
        <begin position="12"/>
        <end position="30"/>
    </location>
</feature>
<evidence type="ECO:0000313" key="3">
    <source>
        <dbReference type="Proteomes" id="UP000055024"/>
    </source>
</evidence>
<name>A0A0V1GXT2_9BILA</name>
<evidence type="ECO:0000256" key="1">
    <source>
        <dbReference type="SAM" id="Phobius"/>
    </source>
</evidence>
<comment type="caution">
    <text evidence="2">The sequence shown here is derived from an EMBL/GenBank/DDBJ whole genome shotgun (WGS) entry which is preliminary data.</text>
</comment>